<dbReference type="SUPFAM" id="SSF82199">
    <property type="entry name" value="SET domain"/>
    <property type="match status" value="1"/>
</dbReference>
<dbReference type="InterPro" id="IPR046341">
    <property type="entry name" value="SET_dom_sf"/>
</dbReference>
<proteinExistence type="predicted"/>
<keyword evidence="3" id="KW-0949">S-adenosyl-L-methionine</keyword>
<protein>
    <recommendedName>
        <fullName evidence="5">SET domain-containing protein</fullName>
    </recommendedName>
</protein>
<gene>
    <name evidence="6" type="ORF">TCIL3000_10_6930</name>
</gene>
<dbReference type="EMBL" id="HE575323">
    <property type="protein sequence ID" value="CCC93920.1"/>
    <property type="molecule type" value="Genomic_DNA"/>
</dbReference>
<dbReference type="SMART" id="SM00317">
    <property type="entry name" value="SET"/>
    <property type="match status" value="1"/>
</dbReference>
<feature type="domain" description="SET" evidence="5">
    <location>
        <begin position="22"/>
        <end position="421"/>
    </location>
</feature>
<dbReference type="VEuPathDB" id="TriTrypDB:TcIL3000_10_6930"/>
<sequence>MTLCTPCWTYNESFYAALTEGAKFCIKTDNVKGKSLFARRKIFEGDIVHEETALCCSQNLDDFLNEVPVCGNCLVYLESPAQSVVRLTDGNAPVSAPPYQGSCANLRQFRCMHWENGCTMIFCCVRCREAAWSRFHFAGCRGRMADDQKTAYDEFVSHDWLLNGLNYSDTVFFAFRFVCMVLTSVRLHHQLLETAYQPVSQLAKMPLTHFRFTYLLGPTKDNAKEENGKDGGVIEEHGKVSENSDEKDAEKAKKVNQQWLKQLEDFRRSNAQGSLTEVDDAAELFLSKGVELLDRILRFSEEERCFFTPHRWSELLGAILLNGQERNRPSHYQRLKEKVKALPGGHARIDAFEEKLRAAGVDPQKLSCGSRGQGVYTIGCLFNHSCEPNLQVLYTVSGDETLSIEALRDIEPGEELNISYIDDTLPYPRRQLSLLEHYLFQCACPRCTREAPEWEGCSGQAEDKSVAAPVS</sequence>
<dbReference type="GO" id="GO:0032259">
    <property type="term" value="P:methylation"/>
    <property type="evidence" value="ECO:0007669"/>
    <property type="project" value="UniProtKB-KW"/>
</dbReference>
<accession>G0UX03</accession>
<dbReference type="Gene3D" id="2.170.270.10">
    <property type="entry name" value="SET domain"/>
    <property type="match status" value="1"/>
</dbReference>
<dbReference type="Pfam" id="PF00856">
    <property type="entry name" value="SET"/>
    <property type="match status" value="1"/>
</dbReference>
<dbReference type="PANTHER" id="PTHR46402">
    <property type="entry name" value="SET AND MYND DOMAIN-CONTAINING PROTEIN 5"/>
    <property type="match status" value="1"/>
</dbReference>
<evidence type="ECO:0000256" key="3">
    <source>
        <dbReference type="ARBA" id="ARBA00022691"/>
    </source>
</evidence>
<evidence type="ECO:0000256" key="4">
    <source>
        <dbReference type="SAM" id="MobiDB-lite"/>
    </source>
</evidence>
<evidence type="ECO:0000256" key="2">
    <source>
        <dbReference type="ARBA" id="ARBA00022679"/>
    </source>
</evidence>
<dbReference type="AlphaFoldDB" id="G0UX03"/>
<keyword evidence="1" id="KW-0489">Methyltransferase</keyword>
<dbReference type="CDD" id="cd20071">
    <property type="entry name" value="SET_SMYD"/>
    <property type="match status" value="1"/>
</dbReference>
<feature type="region of interest" description="Disordered" evidence="4">
    <location>
        <begin position="223"/>
        <end position="251"/>
    </location>
</feature>
<evidence type="ECO:0000259" key="5">
    <source>
        <dbReference type="PROSITE" id="PS50280"/>
    </source>
</evidence>
<dbReference type="PROSITE" id="PS50280">
    <property type="entry name" value="SET"/>
    <property type="match status" value="1"/>
</dbReference>
<reference evidence="6" key="1">
    <citation type="journal article" date="2012" name="Proc. Natl. Acad. Sci. U.S.A.">
        <title>Antigenic diversity is generated by distinct evolutionary mechanisms in African trypanosome species.</title>
        <authorList>
            <person name="Jackson A.P."/>
            <person name="Berry A."/>
            <person name="Aslett M."/>
            <person name="Allison H.C."/>
            <person name="Burton P."/>
            <person name="Vavrova-Anderson J."/>
            <person name="Brown R."/>
            <person name="Browne H."/>
            <person name="Corton N."/>
            <person name="Hauser H."/>
            <person name="Gamble J."/>
            <person name="Gilderthorp R."/>
            <person name="Marcello L."/>
            <person name="McQuillan J."/>
            <person name="Otto T.D."/>
            <person name="Quail M.A."/>
            <person name="Sanders M.J."/>
            <person name="van Tonder A."/>
            <person name="Ginger M.L."/>
            <person name="Field M.C."/>
            <person name="Barry J.D."/>
            <person name="Hertz-Fowler C."/>
            <person name="Berriman M."/>
        </authorList>
    </citation>
    <scope>NUCLEOTIDE SEQUENCE</scope>
    <source>
        <strain evidence="6">IL3000</strain>
    </source>
</reference>
<dbReference type="InterPro" id="IPR001214">
    <property type="entry name" value="SET_dom"/>
</dbReference>
<organism evidence="6">
    <name type="scientific">Trypanosoma congolense (strain IL3000)</name>
    <dbReference type="NCBI Taxonomy" id="1068625"/>
    <lineage>
        <taxon>Eukaryota</taxon>
        <taxon>Discoba</taxon>
        <taxon>Euglenozoa</taxon>
        <taxon>Kinetoplastea</taxon>
        <taxon>Metakinetoplastina</taxon>
        <taxon>Trypanosomatida</taxon>
        <taxon>Trypanosomatidae</taxon>
        <taxon>Trypanosoma</taxon>
        <taxon>Nannomonas</taxon>
    </lineage>
</organism>
<evidence type="ECO:0000256" key="1">
    <source>
        <dbReference type="ARBA" id="ARBA00022603"/>
    </source>
</evidence>
<evidence type="ECO:0000313" key="6">
    <source>
        <dbReference type="EMBL" id="CCC93920.1"/>
    </source>
</evidence>
<dbReference type="GO" id="GO:0045814">
    <property type="term" value="P:negative regulation of gene expression, epigenetic"/>
    <property type="evidence" value="ECO:0007669"/>
    <property type="project" value="TreeGrafter"/>
</dbReference>
<keyword evidence="2" id="KW-0808">Transferase</keyword>
<dbReference type="GO" id="GO:0042799">
    <property type="term" value="F:histone H4K20 methyltransferase activity"/>
    <property type="evidence" value="ECO:0007669"/>
    <property type="project" value="TreeGrafter"/>
</dbReference>
<name>G0UX03_TRYCI</name>
<dbReference type="PANTHER" id="PTHR46402:SF2">
    <property type="entry name" value="HISTONE-LYSINE N-TRIMETHYLTRANSFERASE SMYD5"/>
    <property type="match status" value="1"/>
</dbReference>